<dbReference type="SUPFAM" id="SSF54862">
    <property type="entry name" value="4Fe-4S ferredoxins"/>
    <property type="match status" value="1"/>
</dbReference>
<dbReference type="RefSeq" id="WP_289559062.1">
    <property type="nucleotide sequence ID" value="NZ_JAUDEN010000007.1"/>
</dbReference>
<dbReference type="Gene3D" id="3.40.50.620">
    <property type="entry name" value="HUPs"/>
    <property type="match status" value="1"/>
</dbReference>
<evidence type="ECO:0000256" key="3">
    <source>
        <dbReference type="ARBA" id="ARBA00023014"/>
    </source>
</evidence>
<keyword evidence="2" id="KW-0408">Iron</keyword>
<dbReference type="PANTHER" id="PTHR43196">
    <property type="entry name" value="SULFATE ADENYLYLTRANSFERASE SUBUNIT 2"/>
    <property type="match status" value="1"/>
</dbReference>
<dbReference type="Pfam" id="PF01507">
    <property type="entry name" value="PAPS_reduct"/>
    <property type="match status" value="1"/>
</dbReference>
<dbReference type="Proteomes" id="UP001169458">
    <property type="component" value="Unassembled WGS sequence"/>
</dbReference>
<dbReference type="InterPro" id="IPR017900">
    <property type="entry name" value="4Fe4S_Fe_S_CS"/>
</dbReference>
<dbReference type="InterPro" id="IPR014729">
    <property type="entry name" value="Rossmann-like_a/b/a_fold"/>
</dbReference>
<dbReference type="EMBL" id="JAUDEN010000007">
    <property type="protein sequence ID" value="MDM8324711.1"/>
    <property type="molecule type" value="Genomic_DNA"/>
</dbReference>
<dbReference type="InterPro" id="IPR002500">
    <property type="entry name" value="PAPS_reduct_dom"/>
</dbReference>
<dbReference type="PANTHER" id="PTHR43196:SF2">
    <property type="entry name" value="PHOSPHOADENOSINE PHOSPHOSULFATE REDUCTASE"/>
    <property type="match status" value="1"/>
</dbReference>
<dbReference type="InterPro" id="IPR050128">
    <property type="entry name" value="Sulfate_adenylyltrnsfr_sub2"/>
</dbReference>
<evidence type="ECO:0000313" key="5">
    <source>
        <dbReference type="EMBL" id="MDM8324711.1"/>
    </source>
</evidence>
<accession>A0ABT7VEI4</accession>
<sequence>MFKVIWDKENNGVRLTMAPPSGEALSVCPRPVFWEELDFLGLDRIGWRYPHCEEPLLWACDRRYFYKGEMVLEANGGDLFESHTITFVVNPQLNIEPVNMQALNKANEDPIFLIEHEAMEFINGEYRKYKAAEKAKEVNPDLDFQELASTLSKKTKIEHAVVKESCDSFDVMPIQDIEKLGKSALLKSKIDIFVCSFSGGKDSQVVLDLVTRVIPSEDLVVIYSDTGYELPPSLELYDEVKTFYHEKYPDLRFHVSKNHQELMSYWDRMGAPSRVLRWCCSIMKSAPLARLLKEICGEDKQPSAMLFDGVRNEESVNRANRSRIGKNVKHNNIINVSPIISWNVTETYLYILLKGLPFNAAYRLGFSRVGCVICPYSSKWSENIASKVYPNSIQPFIDSIRLSLEKSKVHGIDNYIKLGKWKERAGGRTVECHSDISFIEEGQDFKATISNPREDILTWFGVLGEIQGDFENNIFSGTLNYKKKRLVNFKITYGSQNISIVEVNGTENDVVFISHIKRVLYKATYCIHCEVCEVECPTGALSVVPTVKINKNKCIHCLKCIEFDGKGCLSASSVSISSGEKTNKMQSIKSGINRYNDGMGLRETWLKKYFATYETFFDNDNHGLNPRYQIPPFTNWIREAGILNLSDKSISPIGKIMANAFADHAETVWEIIWVNLTENSEIAKWFSSTIPYGRNVTKHELEIMIQDSYPDLKDRTLKNPLNSLLNTFKESPLGSAVAVPTTIDRKPGVIRKSHNDISLVTTAYSLYRYAEKNDRYLLTVSEFYNPNQTEGIVCQFGIEREDFEATLRSLEQEQNQVLRAELKMGLDNIILRDDLTSEDIIKLMLK</sequence>
<keyword evidence="3" id="KW-0411">Iron-sulfur</keyword>
<name>A0ABT7VEI4_9BACE</name>
<dbReference type="InterPro" id="IPR017896">
    <property type="entry name" value="4Fe4S_Fe-S-bd"/>
</dbReference>
<keyword evidence="6" id="KW-1185">Reference proteome</keyword>
<dbReference type="Gene3D" id="3.30.70.20">
    <property type="match status" value="1"/>
</dbReference>
<proteinExistence type="predicted"/>
<dbReference type="PROSITE" id="PS00198">
    <property type="entry name" value="4FE4S_FER_1"/>
    <property type="match status" value="1"/>
</dbReference>
<feature type="domain" description="4Fe-4S ferredoxin-type" evidence="4">
    <location>
        <begin position="517"/>
        <end position="546"/>
    </location>
</feature>
<dbReference type="SUPFAM" id="SSF52402">
    <property type="entry name" value="Adenine nucleotide alpha hydrolases-like"/>
    <property type="match status" value="1"/>
</dbReference>
<evidence type="ECO:0000256" key="2">
    <source>
        <dbReference type="ARBA" id="ARBA00023004"/>
    </source>
</evidence>
<dbReference type="PROSITE" id="PS51379">
    <property type="entry name" value="4FE4S_FER_2"/>
    <property type="match status" value="1"/>
</dbReference>
<evidence type="ECO:0000259" key="4">
    <source>
        <dbReference type="PROSITE" id="PS51379"/>
    </source>
</evidence>
<keyword evidence="1" id="KW-0479">Metal-binding</keyword>
<evidence type="ECO:0000313" key="6">
    <source>
        <dbReference type="Proteomes" id="UP001169458"/>
    </source>
</evidence>
<gene>
    <name evidence="5" type="ORF">QUW60_05635</name>
</gene>
<evidence type="ECO:0000256" key="1">
    <source>
        <dbReference type="ARBA" id="ARBA00022723"/>
    </source>
</evidence>
<organism evidence="5 6">
    <name type="scientific">Bacteroides gallinaceum</name>
    <dbReference type="NCBI Taxonomy" id="1462571"/>
    <lineage>
        <taxon>Bacteria</taxon>
        <taxon>Pseudomonadati</taxon>
        <taxon>Bacteroidota</taxon>
        <taxon>Bacteroidia</taxon>
        <taxon>Bacteroidales</taxon>
        <taxon>Bacteroidaceae</taxon>
        <taxon>Bacteroides</taxon>
    </lineage>
</organism>
<reference evidence="5 6" key="1">
    <citation type="submission" date="2023-06" db="EMBL/GenBank/DDBJ databases">
        <authorList>
            <person name="Zeman M."/>
            <person name="Kubasova T."/>
            <person name="Jahodarova E."/>
            <person name="Nykrynova M."/>
            <person name="Rychlik I."/>
        </authorList>
    </citation>
    <scope>NUCLEOTIDE SEQUENCE [LARGE SCALE GENOMIC DNA]</scope>
    <source>
        <strain evidence="5 6">109_WCHN</strain>
    </source>
</reference>
<protein>
    <submittedName>
        <fullName evidence="5">Phosphoadenosine phosphosulfate reductase family protein</fullName>
    </submittedName>
</protein>
<reference evidence="6" key="2">
    <citation type="submission" date="2023-07" db="EMBL/GenBank/DDBJ databases">
        <title>Identification and characterization of horizontal gene transfer across gut microbiota members of farm animals based on homology search.</title>
        <authorList>
            <person name="Schwarzerova J."/>
            <person name="Nykrynova M."/>
            <person name="Jureckova K."/>
            <person name="Cejkova D."/>
            <person name="Rychlik I."/>
        </authorList>
    </citation>
    <scope>NUCLEOTIDE SEQUENCE [LARGE SCALE GENOMIC DNA]</scope>
    <source>
        <strain evidence="6">109_WCHN</strain>
    </source>
</reference>
<comment type="caution">
    <text evidence="5">The sequence shown here is derived from an EMBL/GenBank/DDBJ whole genome shotgun (WGS) entry which is preliminary data.</text>
</comment>